<dbReference type="InterPro" id="IPR013087">
    <property type="entry name" value="Znf_C2H2_type"/>
</dbReference>
<comment type="subcellular location">
    <subcellularLocation>
        <location evidence="1">Nucleus</location>
    </subcellularLocation>
</comment>
<dbReference type="PANTHER" id="PTHR24388">
    <property type="entry name" value="ZINC FINGER PROTEIN"/>
    <property type="match status" value="1"/>
</dbReference>
<evidence type="ECO:0000256" key="4">
    <source>
        <dbReference type="ARBA" id="ARBA00022771"/>
    </source>
</evidence>
<comment type="caution">
    <text evidence="10">The sequence shown here is derived from an EMBL/GenBank/DDBJ whole genome shotgun (WGS) entry which is preliminary data.</text>
</comment>
<dbReference type="InterPro" id="IPR050527">
    <property type="entry name" value="Snail/Krueppel_Znf"/>
</dbReference>
<keyword evidence="5" id="KW-0862">Zinc</keyword>
<organism evidence="10 11">
    <name type="scientific">Folsomia candida</name>
    <name type="common">Springtail</name>
    <dbReference type="NCBI Taxonomy" id="158441"/>
    <lineage>
        <taxon>Eukaryota</taxon>
        <taxon>Metazoa</taxon>
        <taxon>Ecdysozoa</taxon>
        <taxon>Arthropoda</taxon>
        <taxon>Hexapoda</taxon>
        <taxon>Collembola</taxon>
        <taxon>Entomobryomorpha</taxon>
        <taxon>Isotomoidea</taxon>
        <taxon>Isotomidae</taxon>
        <taxon>Proisotominae</taxon>
        <taxon>Folsomia</taxon>
    </lineage>
</organism>
<evidence type="ECO:0000256" key="1">
    <source>
        <dbReference type="ARBA" id="ARBA00004123"/>
    </source>
</evidence>
<evidence type="ECO:0000313" key="11">
    <source>
        <dbReference type="Proteomes" id="UP000198287"/>
    </source>
</evidence>
<evidence type="ECO:0000256" key="7">
    <source>
        <dbReference type="ARBA" id="ARBA00037948"/>
    </source>
</evidence>
<dbReference type="PROSITE" id="PS50157">
    <property type="entry name" value="ZINC_FINGER_C2H2_2"/>
    <property type="match status" value="1"/>
</dbReference>
<dbReference type="GO" id="GO:0000981">
    <property type="term" value="F:DNA-binding transcription factor activity, RNA polymerase II-specific"/>
    <property type="evidence" value="ECO:0007669"/>
    <property type="project" value="TreeGrafter"/>
</dbReference>
<dbReference type="AlphaFoldDB" id="A0A226D752"/>
<proteinExistence type="inferred from homology"/>
<comment type="similarity">
    <text evidence="7">Belongs to the snail C2H2-type zinc-finger protein family.</text>
</comment>
<feature type="domain" description="C2H2-type" evidence="9">
    <location>
        <begin position="18"/>
        <end position="50"/>
    </location>
</feature>
<reference evidence="10 11" key="1">
    <citation type="submission" date="2015-12" db="EMBL/GenBank/DDBJ databases">
        <title>The genome of Folsomia candida.</title>
        <authorList>
            <person name="Faddeeva A."/>
            <person name="Derks M.F."/>
            <person name="Anvar Y."/>
            <person name="Smit S."/>
            <person name="Van Straalen N."/>
            <person name="Roelofs D."/>
        </authorList>
    </citation>
    <scope>NUCLEOTIDE SEQUENCE [LARGE SCALE GENOMIC DNA]</scope>
    <source>
        <strain evidence="10 11">VU population</strain>
        <tissue evidence="10">Whole body</tissue>
    </source>
</reference>
<dbReference type="GO" id="GO:0008270">
    <property type="term" value="F:zinc ion binding"/>
    <property type="evidence" value="ECO:0007669"/>
    <property type="project" value="UniProtKB-KW"/>
</dbReference>
<dbReference type="Proteomes" id="UP000198287">
    <property type="component" value="Unassembled WGS sequence"/>
</dbReference>
<keyword evidence="6" id="KW-0539">Nucleus</keyword>
<dbReference type="PANTHER" id="PTHR24388:SF54">
    <property type="entry name" value="PROTEIN ESCARGOT"/>
    <property type="match status" value="1"/>
</dbReference>
<accession>A0A226D752</accession>
<evidence type="ECO:0000313" key="10">
    <source>
        <dbReference type="EMBL" id="OXA40557.1"/>
    </source>
</evidence>
<name>A0A226D752_FOLCA</name>
<evidence type="ECO:0000256" key="3">
    <source>
        <dbReference type="ARBA" id="ARBA00022737"/>
    </source>
</evidence>
<dbReference type="GO" id="GO:0000978">
    <property type="term" value="F:RNA polymerase II cis-regulatory region sequence-specific DNA binding"/>
    <property type="evidence" value="ECO:0007669"/>
    <property type="project" value="TreeGrafter"/>
</dbReference>
<keyword evidence="3" id="KW-0677">Repeat</keyword>
<dbReference type="EMBL" id="LNIX01000033">
    <property type="protein sequence ID" value="OXA40557.1"/>
    <property type="molecule type" value="Genomic_DNA"/>
</dbReference>
<dbReference type="GO" id="GO:0005634">
    <property type="term" value="C:nucleus"/>
    <property type="evidence" value="ECO:0007669"/>
    <property type="project" value="UniProtKB-SubCell"/>
</dbReference>
<evidence type="ECO:0000259" key="9">
    <source>
        <dbReference type="PROSITE" id="PS50157"/>
    </source>
</evidence>
<sequence length="754" mass="86120">MSGLFSKFQKELSEIPVLHCKWAPECKRKFTLKFLLENHEKLCPHEKITPIPQATPSSTTMADTTPTVFMTPSPTPTVFMPLSPTPTVFMTPPPTPASNIKIGQKRRSVPSGAPAKKFLCKNYSVCHKSYETKDSKSRHERLCGLSEQDKQTFLKAKFGNDPRHVCIGCGKVFVQTIEKSQHEDGCAFNEEQLRIKYVDDPTHFCSNCDRFFVDPGNCQKHERSCGVTMEEMMIRMSDDPTHFCSKCDLFFVQAQNCQVHESRCGVTKEEMMIRHANDPSHWCEECGHKFFSRPEKLMRHRLQYHTQIDVMQMTPEQMKYVHPLNYDKTAIGEEATLDPSHDDFDALIKRKLEWADTFAAASREENFVYRAGILGHSFSATNSSYATFISAHPDQMGVYSGVKQKHLGVDIQSWHKKKPQDSKPGQAALRGQEVVFLGQTGFEGEESAMQARKQEALEINYGYYSNQYQGQKMYYINSERELANLYQNSDADLVKMLYKAVRGDPIFCSDTDCKCEAYFHYDLEKVTKVDFQLAAGQVSKSPPPPLPRQRPRPSNPTAIQIEVDRLFRTLKEEMGLVLAIPFNVYSVLLVKKADFPGLSDPRAVINALLGTTREIVAWLYTGKGVEAEDGGIHQHHFYGFSTIKNELANGDKIAIQIARMRCKSQQDAEEKEAFVLKDEGNVRLVPINVRMEWVAWRRLAYDTRKLAQECGDKGIKPYSFDDKEEKPIFEEGEFHYPVNLQRQLDRNEINVVKL</sequence>
<evidence type="ECO:0000256" key="2">
    <source>
        <dbReference type="ARBA" id="ARBA00022723"/>
    </source>
</evidence>
<gene>
    <name evidence="10" type="ORF">Fcan01_24624</name>
</gene>
<evidence type="ECO:0000256" key="5">
    <source>
        <dbReference type="ARBA" id="ARBA00022833"/>
    </source>
</evidence>
<keyword evidence="4 8" id="KW-0863">Zinc-finger</keyword>
<evidence type="ECO:0000256" key="6">
    <source>
        <dbReference type="ARBA" id="ARBA00023242"/>
    </source>
</evidence>
<evidence type="ECO:0000256" key="8">
    <source>
        <dbReference type="PROSITE-ProRule" id="PRU00042"/>
    </source>
</evidence>
<keyword evidence="11" id="KW-1185">Reference proteome</keyword>
<protein>
    <submittedName>
        <fullName evidence="10">Zinc finger and BTB domain-containing protein 17</fullName>
    </submittedName>
</protein>
<keyword evidence="2" id="KW-0479">Metal-binding</keyword>